<sequence length="117" mass="13217">MKLIRYTLPALMLSVLFIFPALTQAEESPWDKAEETTSKSWEITKKGAEEAVEWGREKSVDAWNATRQGAADASRWSREKASEVWDAAREGTVDALEALKGRDEELTKEAPQDSRIF</sequence>
<proteinExistence type="predicted"/>
<accession>A0A3B1B8F8</accession>
<reference evidence="1" key="1">
    <citation type="submission" date="2018-06" db="EMBL/GenBank/DDBJ databases">
        <authorList>
            <person name="Zhirakovskaya E."/>
        </authorList>
    </citation>
    <scope>NUCLEOTIDE SEQUENCE</scope>
</reference>
<protein>
    <submittedName>
        <fullName evidence="1">Uncharacterized protein</fullName>
    </submittedName>
</protein>
<name>A0A3B1B8F8_9ZZZZ</name>
<dbReference type="AlphaFoldDB" id="A0A3B1B8F8"/>
<dbReference type="Gene3D" id="1.10.287.700">
    <property type="entry name" value="Helix hairpin bin"/>
    <property type="match status" value="1"/>
</dbReference>
<dbReference type="EMBL" id="UOFU01000279">
    <property type="protein sequence ID" value="VAX02605.1"/>
    <property type="molecule type" value="Genomic_DNA"/>
</dbReference>
<organism evidence="1">
    <name type="scientific">hydrothermal vent metagenome</name>
    <dbReference type="NCBI Taxonomy" id="652676"/>
    <lineage>
        <taxon>unclassified sequences</taxon>
        <taxon>metagenomes</taxon>
        <taxon>ecological metagenomes</taxon>
    </lineage>
</organism>
<gene>
    <name evidence="1" type="ORF">MNBD_GAMMA20-348</name>
</gene>
<evidence type="ECO:0000313" key="1">
    <source>
        <dbReference type="EMBL" id="VAX02605.1"/>
    </source>
</evidence>